<dbReference type="InterPro" id="IPR001789">
    <property type="entry name" value="Sig_transdc_resp-reg_receiver"/>
</dbReference>
<name>A0A0B5FF47_9BACT</name>
<accession>A0A0B5FF47</accession>
<dbReference type="Pfam" id="PF00072">
    <property type="entry name" value="Response_reg"/>
    <property type="match status" value="1"/>
</dbReference>
<evidence type="ECO:0000313" key="4">
    <source>
        <dbReference type="EMBL" id="AJF05938.1"/>
    </source>
</evidence>
<dbReference type="InterPro" id="IPR011006">
    <property type="entry name" value="CheY-like_superfamily"/>
</dbReference>
<dbReference type="OrthoDB" id="9816343at2"/>
<protein>
    <recommendedName>
        <fullName evidence="3">Response regulatory domain-containing protein</fullName>
    </recommendedName>
</protein>
<reference evidence="4 5" key="1">
    <citation type="journal article" date="2015" name="Genome Announc.">
        <title>Genomes of Geoalkalibacter ferrihydriticus Z-0531T and Geoalkalibacter subterraneus Red1T, Two Haloalkaliphilic Metal-Reducing Deltaproteobacteria.</title>
        <authorList>
            <person name="Badalamenti J.P."/>
            <person name="Krajmalnik-Brown R."/>
            <person name="Torres C.I."/>
            <person name="Bond D.R."/>
        </authorList>
    </citation>
    <scope>NUCLEOTIDE SEQUENCE [LARGE SCALE GENOMIC DNA]</scope>
    <source>
        <strain evidence="4 5">Red1</strain>
    </source>
</reference>
<dbReference type="HOGENOM" id="CLU_000445_69_12_7"/>
<keyword evidence="5" id="KW-1185">Reference proteome</keyword>
<dbReference type="PANTHER" id="PTHR45339:SF3">
    <property type="entry name" value="HISTIDINE KINASE"/>
    <property type="match status" value="1"/>
</dbReference>
<gene>
    <name evidence="4" type="ORF">GSUB_04305</name>
</gene>
<dbReference type="GO" id="GO:0000160">
    <property type="term" value="P:phosphorelay signal transduction system"/>
    <property type="evidence" value="ECO:0007669"/>
    <property type="project" value="InterPro"/>
</dbReference>
<dbReference type="PROSITE" id="PS50110">
    <property type="entry name" value="RESPONSE_REGULATORY"/>
    <property type="match status" value="1"/>
</dbReference>
<dbReference type="AlphaFoldDB" id="A0A0B5FF47"/>
<dbReference type="STRING" id="483547.GSUB_04305"/>
<sequence length="128" mass="14514">MSSPGKQGAARVLLAEDEPMVRDLIVMILQQRGFRIDAVETGCAAVERWRQENFDVVFMDMHMPEMDGVEATREIRALEQEYGKPPVRIVGLTADARQELRDRCLEAGMDSFLTKPLDMKKLFAAIED</sequence>
<dbReference type="SMART" id="SM00448">
    <property type="entry name" value="REC"/>
    <property type="match status" value="1"/>
</dbReference>
<dbReference type="RefSeq" id="WP_040199354.1">
    <property type="nucleotide sequence ID" value="NZ_CP010311.1"/>
</dbReference>
<organism evidence="4 5">
    <name type="scientific">Geoalkalibacter subterraneus</name>
    <dbReference type="NCBI Taxonomy" id="483547"/>
    <lineage>
        <taxon>Bacteria</taxon>
        <taxon>Pseudomonadati</taxon>
        <taxon>Thermodesulfobacteriota</taxon>
        <taxon>Desulfuromonadia</taxon>
        <taxon>Desulfuromonadales</taxon>
        <taxon>Geoalkalibacteraceae</taxon>
        <taxon>Geoalkalibacter</taxon>
    </lineage>
</organism>
<proteinExistence type="predicted"/>
<feature type="domain" description="Response regulatory" evidence="3">
    <location>
        <begin position="11"/>
        <end position="128"/>
    </location>
</feature>
<evidence type="ECO:0000313" key="5">
    <source>
        <dbReference type="Proteomes" id="UP000035036"/>
    </source>
</evidence>
<dbReference type="PANTHER" id="PTHR45339">
    <property type="entry name" value="HYBRID SIGNAL TRANSDUCTION HISTIDINE KINASE J"/>
    <property type="match status" value="1"/>
</dbReference>
<keyword evidence="1 2" id="KW-0597">Phosphoprotein</keyword>
<evidence type="ECO:0000259" key="3">
    <source>
        <dbReference type="PROSITE" id="PS50110"/>
    </source>
</evidence>
<evidence type="ECO:0000256" key="1">
    <source>
        <dbReference type="ARBA" id="ARBA00022553"/>
    </source>
</evidence>
<dbReference type="Gene3D" id="3.40.50.2300">
    <property type="match status" value="1"/>
</dbReference>
<feature type="modified residue" description="4-aspartylphosphate" evidence="2">
    <location>
        <position position="60"/>
    </location>
</feature>
<dbReference type="KEGG" id="gsb:GSUB_04305"/>
<dbReference type="EMBL" id="CP010311">
    <property type="protein sequence ID" value="AJF05938.1"/>
    <property type="molecule type" value="Genomic_DNA"/>
</dbReference>
<evidence type="ECO:0000256" key="2">
    <source>
        <dbReference type="PROSITE-ProRule" id="PRU00169"/>
    </source>
</evidence>
<dbReference type="SUPFAM" id="SSF52172">
    <property type="entry name" value="CheY-like"/>
    <property type="match status" value="1"/>
</dbReference>
<dbReference type="Proteomes" id="UP000035036">
    <property type="component" value="Chromosome"/>
</dbReference>
<dbReference type="CDD" id="cd17546">
    <property type="entry name" value="REC_hyHK_CKI1_RcsC-like"/>
    <property type="match status" value="1"/>
</dbReference>